<evidence type="ECO:0000256" key="8">
    <source>
        <dbReference type="SAM" id="SignalP"/>
    </source>
</evidence>
<dbReference type="Gene3D" id="3.30.2010.10">
    <property type="entry name" value="Metalloproteases ('zincins'), catalytic domain"/>
    <property type="match status" value="1"/>
</dbReference>
<dbReference type="eggNOG" id="COG4783">
    <property type="taxonomic scope" value="Bacteria"/>
</dbReference>
<proteinExistence type="inferred from homology"/>
<comment type="similarity">
    <text evidence="6">Belongs to the peptidase M48 family.</text>
</comment>
<accession>C6XEK6</accession>
<keyword evidence="4 6" id="KW-0862">Zinc</keyword>
<feature type="domain" description="Peptidase M48" evidence="9">
    <location>
        <begin position="96"/>
        <end position="275"/>
    </location>
</feature>
<sequence length="298" mass="31734" precursor="true">MKKTAWACLFASLFSLPPQAMAFDLGGALKDAVEKNAGDLINNKNSNDADTTPANPEANSLASINWKSPSRDEEIKLGREIAGNLLGAAPLVKNPALQQYVNRVGRWVASQSERSDLPWHFGVIDSDDINAFAAPGGYVLITKGLYKRLQNEAQLAGVLGHEIAHIVQKHQLKVLQKQQLLSLGAGLLSGKVAKGNQTIEKVIGSGAEISARSLDKDAEYEADRMGLILAARAGYDPYGLPEVLSGLEDISSNDGSIALLFKTHPAPEERLAALGAATAKSGNLPTGKTLEKRLLPLP</sequence>
<feature type="region of interest" description="Disordered" evidence="7">
    <location>
        <begin position="40"/>
        <end position="61"/>
    </location>
</feature>
<dbReference type="STRING" id="582744.Msip34_1736"/>
<dbReference type="Proteomes" id="UP000002743">
    <property type="component" value="Chromosome"/>
</dbReference>
<evidence type="ECO:0000256" key="2">
    <source>
        <dbReference type="ARBA" id="ARBA00022723"/>
    </source>
</evidence>
<dbReference type="InterPro" id="IPR001915">
    <property type="entry name" value="Peptidase_M48"/>
</dbReference>
<dbReference type="GO" id="GO:0046872">
    <property type="term" value="F:metal ion binding"/>
    <property type="evidence" value="ECO:0007669"/>
    <property type="project" value="UniProtKB-KW"/>
</dbReference>
<keyword evidence="5 6" id="KW-0482">Metalloprotease</keyword>
<reference evidence="11" key="1">
    <citation type="submission" date="2009-07" db="EMBL/GenBank/DDBJ databases">
        <title>Complete sequence of chromosome of Methylovorus sp. SIP3-4.</title>
        <authorList>
            <person name="Lucas S."/>
            <person name="Copeland A."/>
            <person name="Lapidus A."/>
            <person name="Glavina del Rio T."/>
            <person name="Tice H."/>
            <person name="Bruce D."/>
            <person name="Goodwin L."/>
            <person name="Pitluck S."/>
            <person name="Clum A."/>
            <person name="Larimer F."/>
            <person name="Land M."/>
            <person name="Hauser L."/>
            <person name="Kyrpides N."/>
            <person name="Mikhailova N."/>
            <person name="Kayluzhnaya M."/>
            <person name="Chistoserdova L."/>
        </authorList>
    </citation>
    <scope>NUCLEOTIDE SEQUENCE [LARGE SCALE GENOMIC DNA]</scope>
    <source>
        <strain evidence="11">SIP3-4</strain>
    </source>
</reference>
<protein>
    <submittedName>
        <fullName evidence="10">Peptidase M48 Ste24p</fullName>
    </submittedName>
</protein>
<evidence type="ECO:0000259" key="9">
    <source>
        <dbReference type="Pfam" id="PF01435"/>
    </source>
</evidence>
<evidence type="ECO:0000256" key="6">
    <source>
        <dbReference type="RuleBase" id="RU003983"/>
    </source>
</evidence>
<dbReference type="RefSeq" id="WP_015830383.1">
    <property type="nucleotide sequence ID" value="NC_012969.1"/>
</dbReference>
<dbReference type="Pfam" id="PF01435">
    <property type="entry name" value="Peptidase_M48"/>
    <property type="match status" value="1"/>
</dbReference>
<dbReference type="GO" id="GO:0051603">
    <property type="term" value="P:proteolysis involved in protein catabolic process"/>
    <property type="evidence" value="ECO:0007669"/>
    <property type="project" value="TreeGrafter"/>
</dbReference>
<dbReference type="KEGG" id="mei:Msip34_1736"/>
<evidence type="ECO:0000256" key="7">
    <source>
        <dbReference type="SAM" id="MobiDB-lite"/>
    </source>
</evidence>
<dbReference type="GO" id="GO:0016020">
    <property type="term" value="C:membrane"/>
    <property type="evidence" value="ECO:0007669"/>
    <property type="project" value="TreeGrafter"/>
</dbReference>
<keyword evidence="8" id="KW-0732">Signal</keyword>
<dbReference type="PANTHER" id="PTHR22726:SF1">
    <property type="entry name" value="METALLOENDOPEPTIDASE OMA1, MITOCHONDRIAL"/>
    <property type="match status" value="1"/>
</dbReference>
<dbReference type="AlphaFoldDB" id="C6XEK6"/>
<dbReference type="GO" id="GO:0004222">
    <property type="term" value="F:metalloendopeptidase activity"/>
    <property type="evidence" value="ECO:0007669"/>
    <property type="project" value="InterPro"/>
</dbReference>
<evidence type="ECO:0000256" key="5">
    <source>
        <dbReference type="ARBA" id="ARBA00023049"/>
    </source>
</evidence>
<dbReference type="PANTHER" id="PTHR22726">
    <property type="entry name" value="METALLOENDOPEPTIDASE OMA1"/>
    <property type="match status" value="1"/>
</dbReference>
<comment type="cofactor">
    <cofactor evidence="6">
        <name>Zn(2+)</name>
        <dbReference type="ChEBI" id="CHEBI:29105"/>
    </cofactor>
    <text evidence="6">Binds 1 zinc ion per subunit.</text>
</comment>
<evidence type="ECO:0000313" key="11">
    <source>
        <dbReference type="Proteomes" id="UP000002743"/>
    </source>
</evidence>
<evidence type="ECO:0000313" key="10">
    <source>
        <dbReference type="EMBL" id="ACT50981.1"/>
    </source>
</evidence>
<organism evidence="10 11">
    <name type="scientific">Methylovorus glucosotrophus (strain SIP3-4)</name>
    <dbReference type="NCBI Taxonomy" id="582744"/>
    <lineage>
        <taxon>Bacteria</taxon>
        <taxon>Pseudomonadati</taxon>
        <taxon>Pseudomonadota</taxon>
        <taxon>Betaproteobacteria</taxon>
        <taxon>Nitrosomonadales</taxon>
        <taxon>Methylophilaceae</taxon>
        <taxon>Methylovorus</taxon>
    </lineage>
</organism>
<dbReference type="HOGENOM" id="CLU_029002_5_2_4"/>
<feature type="chain" id="PRO_5002973840" evidence="8">
    <location>
        <begin position="23"/>
        <end position="298"/>
    </location>
</feature>
<keyword evidence="2" id="KW-0479">Metal-binding</keyword>
<dbReference type="CDD" id="cd07333">
    <property type="entry name" value="M48C_bepA_like"/>
    <property type="match status" value="1"/>
</dbReference>
<evidence type="ECO:0000256" key="4">
    <source>
        <dbReference type="ARBA" id="ARBA00022833"/>
    </source>
</evidence>
<dbReference type="InterPro" id="IPR051156">
    <property type="entry name" value="Mito/Outer_Membr_Metalloprot"/>
</dbReference>
<dbReference type="EMBL" id="CP001674">
    <property type="protein sequence ID" value="ACT50981.1"/>
    <property type="molecule type" value="Genomic_DNA"/>
</dbReference>
<name>C6XEK6_METGS</name>
<gene>
    <name evidence="10" type="ordered locus">Msip34_1736</name>
</gene>
<keyword evidence="1 6" id="KW-0645">Protease</keyword>
<dbReference type="OrthoDB" id="9810445at2"/>
<evidence type="ECO:0000256" key="1">
    <source>
        <dbReference type="ARBA" id="ARBA00022670"/>
    </source>
</evidence>
<reference evidence="10 11" key="2">
    <citation type="journal article" date="2011" name="J. Bacteriol.">
        <title>Genomes of three methylotrophs from a single niche uncover genetic and metabolic divergence of Methylophilaceae.</title>
        <authorList>
            <person name="Lapidus A."/>
            <person name="Clum A."/>
            <person name="Labutti K."/>
            <person name="Kaluzhnaya M.G."/>
            <person name="Lim S."/>
            <person name="Beck D.A."/>
            <person name="Glavina Del Rio T."/>
            <person name="Nolan M."/>
            <person name="Mavromatis K."/>
            <person name="Huntemann M."/>
            <person name="Lucas S."/>
            <person name="Lidstrom M.E."/>
            <person name="Ivanova N."/>
            <person name="Chistoserdova L."/>
        </authorList>
    </citation>
    <scope>NUCLEOTIDE SEQUENCE [LARGE SCALE GENOMIC DNA]</scope>
    <source>
        <strain evidence="10 11">SIP3-4</strain>
    </source>
</reference>
<keyword evidence="11" id="KW-1185">Reference proteome</keyword>
<feature type="signal peptide" evidence="8">
    <location>
        <begin position="1"/>
        <end position="22"/>
    </location>
</feature>
<feature type="compositionally biased region" description="Polar residues" evidence="7">
    <location>
        <begin position="42"/>
        <end position="61"/>
    </location>
</feature>
<evidence type="ECO:0000256" key="3">
    <source>
        <dbReference type="ARBA" id="ARBA00022801"/>
    </source>
</evidence>
<keyword evidence="3 6" id="KW-0378">Hydrolase</keyword>